<protein>
    <submittedName>
        <fullName evidence="5">Uncharacterized protein</fullName>
    </submittedName>
</protein>
<proteinExistence type="predicted"/>
<dbReference type="SMR" id="A2F6F5"/>
<dbReference type="InterPro" id="IPR050505">
    <property type="entry name" value="WDR55/POC1"/>
</dbReference>
<reference evidence="5" key="1">
    <citation type="submission" date="2006-10" db="EMBL/GenBank/DDBJ databases">
        <authorList>
            <person name="Amadeo P."/>
            <person name="Zhao Q."/>
            <person name="Wortman J."/>
            <person name="Fraser-Liggett C."/>
            <person name="Carlton J."/>
        </authorList>
    </citation>
    <scope>NUCLEOTIDE SEQUENCE</scope>
    <source>
        <strain evidence="5">G3</strain>
    </source>
</reference>
<dbReference type="Gene3D" id="2.130.10.10">
    <property type="entry name" value="YVTN repeat-like/Quinoprotein amine dehydrogenase"/>
    <property type="match status" value="3"/>
</dbReference>
<dbReference type="VEuPathDB" id="TrichDB:TVAG_140120"/>
<evidence type="ECO:0000313" key="6">
    <source>
        <dbReference type="Proteomes" id="UP000001542"/>
    </source>
</evidence>
<dbReference type="AlphaFoldDB" id="A2F6F5"/>
<dbReference type="SMART" id="SM00320">
    <property type="entry name" value="WD40"/>
    <property type="match status" value="7"/>
</dbReference>
<accession>A2F6F5</accession>
<organism evidence="5 6">
    <name type="scientific">Trichomonas vaginalis (strain ATCC PRA-98 / G3)</name>
    <dbReference type="NCBI Taxonomy" id="412133"/>
    <lineage>
        <taxon>Eukaryota</taxon>
        <taxon>Metamonada</taxon>
        <taxon>Parabasalia</taxon>
        <taxon>Trichomonadida</taxon>
        <taxon>Trichomonadidae</taxon>
        <taxon>Trichomonas</taxon>
    </lineage>
</organism>
<dbReference type="Proteomes" id="UP000001542">
    <property type="component" value="Unassembled WGS sequence"/>
</dbReference>
<reference evidence="5" key="2">
    <citation type="journal article" date="2007" name="Science">
        <title>Draft genome sequence of the sexually transmitted pathogen Trichomonas vaginalis.</title>
        <authorList>
            <person name="Carlton J.M."/>
            <person name="Hirt R.P."/>
            <person name="Silva J.C."/>
            <person name="Delcher A.L."/>
            <person name="Schatz M."/>
            <person name="Zhao Q."/>
            <person name="Wortman J.R."/>
            <person name="Bidwell S.L."/>
            <person name="Alsmark U.C.M."/>
            <person name="Besteiro S."/>
            <person name="Sicheritz-Ponten T."/>
            <person name="Noel C.J."/>
            <person name="Dacks J.B."/>
            <person name="Foster P.G."/>
            <person name="Simillion C."/>
            <person name="Van de Peer Y."/>
            <person name="Miranda-Saavedra D."/>
            <person name="Barton G.J."/>
            <person name="Westrop G.D."/>
            <person name="Mueller S."/>
            <person name="Dessi D."/>
            <person name="Fiori P.L."/>
            <person name="Ren Q."/>
            <person name="Paulsen I."/>
            <person name="Zhang H."/>
            <person name="Bastida-Corcuera F.D."/>
            <person name="Simoes-Barbosa A."/>
            <person name="Brown M.T."/>
            <person name="Hayes R.D."/>
            <person name="Mukherjee M."/>
            <person name="Okumura C.Y."/>
            <person name="Schneider R."/>
            <person name="Smith A.J."/>
            <person name="Vanacova S."/>
            <person name="Villalvazo M."/>
            <person name="Haas B.J."/>
            <person name="Pertea M."/>
            <person name="Feldblyum T.V."/>
            <person name="Utterback T.R."/>
            <person name="Shu C.L."/>
            <person name="Osoegawa K."/>
            <person name="de Jong P.J."/>
            <person name="Hrdy I."/>
            <person name="Horvathova L."/>
            <person name="Zubacova Z."/>
            <person name="Dolezal P."/>
            <person name="Malik S.B."/>
            <person name="Logsdon J.M. Jr."/>
            <person name="Henze K."/>
            <person name="Gupta A."/>
            <person name="Wang C.C."/>
            <person name="Dunne R.L."/>
            <person name="Upcroft J.A."/>
            <person name="Upcroft P."/>
            <person name="White O."/>
            <person name="Salzberg S.L."/>
            <person name="Tang P."/>
            <person name="Chiu C.-H."/>
            <person name="Lee Y.-S."/>
            <person name="Embley T.M."/>
            <person name="Coombs G.H."/>
            <person name="Mottram J.C."/>
            <person name="Tachezy J."/>
            <person name="Fraser-Liggett C.M."/>
            <person name="Johnson P.J."/>
        </authorList>
    </citation>
    <scope>NUCLEOTIDE SEQUENCE [LARGE SCALE GENOMIC DNA]</scope>
    <source>
        <strain evidence="5">G3</strain>
    </source>
</reference>
<dbReference type="InterPro" id="IPR036322">
    <property type="entry name" value="WD40_repeat_dom_sf"/>
</dbReference>
<dbReference type="OMA" id="INAHEGP"/>
<evidence type="ECO:0000256" key="4">
    <source>
        <dbReference type="SAM" id="MobiDB-lite"/>
    </source>
</evidence>
<dbReference type="CDD" id="cd00200">
    <property type="entry name" value="WD40"/>
    <property type="match status" value="1"/>
</dbReference>
<evidence type="ECO:0000313" key="5">
    <source>
        <dbReference type="EMBL" id="EAX99513.1"/>
    </source>
</evidence>
<dbReference type="InterPro" id="IPR001680">
    <property type="entry name" value="WD40_rpt"/>
</dbReference>
<dbReference type="RefSeq" id="XP_001312443.1">
    <property type="nucleotide sequence ID" value="XM_001312442.1"/>
</dbReference>
<dbReference type="SUPFAM" id="SSF50978">
    <property type="entry name" value="WD40 repeat-like"/>
    <property type="match status" value="1"/>
</dbReference>
<evidence type="ECO:0000256" key="2">
    <source>
        <dbReference type="ARBA" id="ARBA00022737"/>
    </source>
</evidence>
<evidence type="ECO:0000256" key="3">
    <source>
        <dbReference type="PROSITE-ProRule" id="PRU00221"/>
    </source>
</evidence>
<keyword evidence="1 3" id="KW-0853">WD repeat</keyword>
<dbReference type="InterPro" id="IPR015943">
    <property type="entry name" value="WD40/YVTN_repeat-like_dom_sf"/>
</dbReference>
<feature type="repeat" description="WD" evidence="3">
    <location>
        <begin position="94"/>
        <end position="135"/>
    </location>
</feature>
<sequence length="398" mass="43804">MDPRCISSYTDKALISSVAFCTDDTSFVTGGIDKCIRLHQVEKSTREIKYKCESAVRCVALAPNGKCMFGGDENGKIWMKALSVSQQKEDADSFVAHFKAINSIAFSPDGTRYTTASNDGTAKIFEYPTNNFVASFKGHTHWVLSSEFSPDSNVIVTAGEDKTCRIWDVLNKEKPRVFGKFPASVTHATFHPSGTIVGVALADGSFLLIDVRNEKTIQYYPKAHNGPITALRFHPSGSFALTSSTDKTLSIWDLIEGLKFYTIDGFADEVVDCKWSSNGSKFIACTKSGEVKTFSTNFDKLIKTIENTTSTAGSASDSRIDEATGVMNPELKRGHPPKKESKPKQEDMTPEERDAKITAALTKMLNQVEILTKSAAMMTERVNMQAKTVERLQAAYNQ</sequence>
<dbReference type="PROSITE" id="PS50082">
    <property type="entry name" value="WD_REPEATS_2"/>
    <property type="match status" value="3"/>
</dbReference>
<dbReference type="Pfam" id="PF00400">
    <property type="entry name" value="WD40"/>
    <property type="match status" value="4"/>
</dbReference>
<feature type="repeat" description="WD" evidence="3">
    <location>
        <begin position="136"/>
        <end position="177"/>
    </location>
</feature>
<evidence type="ECO:0000256" key="1">
    <source>
        <dbReference type="ARBA" id="ARBA00022574"/>
    </source>
</evidence>
<feature type="region of interest" description="Disordered" evidence="4">
    <location>
        <begin position="311"/>
        <end position="352"/>
    </location>
</feature>
<dbReference type="OrthoDB" id="10264588at2759"/>
<keyword evidence="2" id="KW-0677">Repeat</keyword>
<keyword evidence="6" id="KW-1185">Reference proteome</keyword>
<name>A2F6F5_TRIV3</name>
<feature type="repeat" description="WD" evidence="3">
    <location>
        <begin position="221"/>
        <end position="262"/>
    </location>
</feature>
<dbReference type="PANTHER" id="PTHR44019">
    <property type="entry name" value="WD REPEAT-CONTAINING PROTEIN 55"/>
    <property type="match status" value="1"/>
</dbReference>
<dbReference type="InterPro" id="IPR019775">
    <property type="entry name" value="WD40_repeat_CS"/>
</dbReference>
<dbReference type="STRING" id="5722.A2F6F5"/>
<dbReference type="VEuPathDB" id="TrichDB:TVAGG3_0415250"/>
<dbReference type="KEGG" id="tva:4757323"/>
<dbReference type="PROSITE" id="PS00678">
    <property type="entry name" value="WD_REPEATS_1"/>
    <property type="match status" value="2"/>
</dbReference>
<dbReference type="PANTHER" id="PTHR44019:SF8">
    <property type="entry name" value="POC1 CENTRIOLAR PROTEIN HOMOLOG"/>
    <property type="match status" value="1"/>
</dbReference>
<gene>
    <name evidence="5" type="ORF">TVAG_140120</name>
</gene>
<dbReference type="InParanoid" id="A2F6F5"/>
<dbReference type="EMBL" id="DS113635">
    <property type="protein sequence ID" value="EAX99513.1"/>
    <property type="molecule type" value="Genomic_DNA"/>
</dbReference>
<feature type="compositionally biased region" description="Basic and acidic residues" evidence="4">
    <location>
        <begin position="330"/>
        <end position="352"/>
    </location>
</feature>
<dbReference type="eggNOG" id="ENOG502QSVJ">
    <property type="taxonomic scope" value="Eukaryota"/>
</dbReference>
<dbReference type="PROSITE" id="PS50294">
    <property type="entry name" value="WD_REPEATS_REGION"/>
    <property type="match status" value="3"/>
</dbReference>